<reference evidence="1 2" key="1">
    <citation type="journal article" date="2018" name="Mol. Biol. Evol.">
        <title>Broad Genomic Sampling Reveals a Smut Pathogenic Ancestry of the Fungal Clade Ustilaginomycotina.</title>
        <authorList>
            <person name="Kijpornyongpan T."/>
            <person name="Mondo S.J."/>
            <person name="Barry K."/>
            <person name="Sandor L."/>
            <person name="Lee J."/>
            <person name="Lipzen A."/>
            <person name="Pangilinan J."/>
            <person name="LaButti K."/>
            <person name="Hainaut M."/>
            <person name="Henrissat B."/>
            <person name="Grigoriev I.V."/>
            <person name="Spatafora J.W."/>
            <person name="Aime M.C."/>
        </authorList>
    </citation>
    <scope>NUCLEOTIDE SEQUENCE [LARGE SCALE GENOMIC DNA]</scope>
    <source>
        <strain evidence="1 2">SA 807</strain>
    </source>
</reference>
<dbReference type="Proteomes" id="UP000245626">
    <property type="component" value="Unassembled WGS sequence"/>
</dbReference>
<protein>
    <submittedName>
        <fullName evidence="1">Lysophospholipase</fullName>
    </submittedName>
</protein>
<accession>A0ACD0NMX7</accession>
<name>A0ACD0NMX7_9BASI</name>
<evidence type="ECO:0000313" key="2">
    <source>
        <dbReference type="Proteomes" id="UP000245626"/>
    </source>
</evidence>
<sequence length="675" mass="74429">MKLLQHLPFLLTTLVSLVQAPSFPLKLQKRLNALTMQQSNDLLKAFISDRVSDTQPLQPTSKSSSPTGEYAPGNVACPPIESSRGLIRDAQRHAIGPDEAVYIQRHRLATQPLWRSWLTDKAGLDGPGGIPGGVQSYTSNFNNLPKIGFAFSGGGYRAMLNGGGMALGFDNRNAVANQRGTGGLFQMADYVSGLSGGSWAIGSYAINNWKSAQELKDNVYNLESNLIFPDHRKLQFYADLVADVVRKAHAGFETGIVDYWGRALSYHLLDSSHKEHGQATCFSDIRNQPNFQNAAYPYPIVIACEREPGTLAITKYTSLWEFSPFEFGTWDSKIAGFIPTQYLGTRLYNGRSTLPGDQCVEGFDNFGWVVGTSSTLFNALYNRLLGTKKFGLFQGLFNEILEQLSRSRNDISWLPNPFFGYKPATSDIFNVKVLNLVDGGEDAQNIPLWPLVEPGRGLDFVFALDSSSNSNHWPNGSAIHTTFLRALESQYSDYPFPVIPSPNTFINRGLNTRPVFFGCDAANNVANRDTAFNGFKTPIIAYMPTYPYLGMVNTSTFKLEYSSIEAQASLDNGVAISTLGGVDPTWPTCLGCAMLQRSLERTGTPRPAKCDVCMAKWCWDGITDDSPPAQEYAPPVGSPAFLHPNGLVQPVVNPRREVTPREQPKSWFCRLSHLC</sequence>
<keyword evidence="2" id="KW-1185">Reference proteome</keyword>
<proteinExistence type="predicted"/>
<evidence type="ECO:0000313" key="1">
    <source>
        <dbReference type="EMBL" id="PWN47127.1"/>
    </source>
</evidence>
<organism evidence="1 2">
    <name type="scientific">Violaceomyces palustris</name>
    <dbReference type="NCBI Taxonomy" id="1673888"/>
    <lineage>
        <taxon>Eukaryota</taxon>
        <taxon>Fungi</taxon>
        <taxon>Dikarya</taxon>
        <taxon>Basidiomycota</taxon>
        <taxon>Ustilaginomycotina</taxon>
        <taxon>Ustilaginomycetes</taxon>
        <taxon>Violaceomycetales</taxon>
        <taxon>Violaceomycetaceae</taxon>
        <taxon>Violaceomyces</taxon>
    </lineage>
</organism>
<gene>
    <name evidence="1" type="ORF">IE53DRAFT_390740</name>
</gene>
<dbReference type="EMBL" id="KZ820535">
    <property type="protein sequence ID" value="PWN47127.1"/>
    <property type="molecule type" value="Genomic_DNA"/>
</dbReference>